<dbReference type="PRINTS" id="PR00344">
    <property type="entry name" value="BCTRLSENSOR"/>
</dbReference>
<gene>
    <name evidence="9" type="ORF">GOB93_04710</name>
</gene>
<keyword evidence="10" id="KW-1185">Reference proteome</keyword>
<dbReference type="EC" id="2.7.13.3" evidence="2"/>
<dbReference type="EMBL" id="WOTB01000004">
    <property type="protein sequence ID" value="NHN83944.1"/>
    <property type="molecule type" value="Genomic_DNA"/>
</dbReference>
<evidence type="ECO:0000313" key="9">
    <source>
        <dbReference type="EMBL" id="NHN83944.1"/>
    </source>
</evidence>
<dbReference type="InterPro" id="IPR004358">
    <property type="entry name" value="Sig_transdc_His_kin-like_C"/>
</dbReference>
<dbReference type="Gene3D" id="3.40.50.2300">
    <property type="match status" value="1"/>
</dbReference>
<evidence type="ECO:0000259" key="7">
    <source>
        <dbReference type="PROSITE" id="PS50110"/>
    </source>
</evidence>
<dbReference type="RefSeq" id="WP_173582336.1">
    <property type="nucleotide sequence ID" value="NZ_WOTB01000004.1"/>
</dbReference>
<evidence type="ECO:0000256" key="1">
    <source>
        <dbReference type="ARBA" id="ARBA00000085"/>
    </source>
</evidence>
<evidence type="ECO:0000256" key="3">
    <source>
        <dbReference type="ARBA" id="ARBA00022553"/>
    </source>
</evidence>
<dbReference type="Pfam" id="PF00072">
    <property type="entry name" value="Response_reg"/>
    <property type="match status" value="1"/>
</dbReference>
<dbReference type="SUPFAM" id="SSF55874">
    <property type="entry name" value="ATPase domain of HSP90 chaperone/DNA topoisomerase II/histidine kinase"/>
    <property type="match status" value="1"/>
</dbReference>
<keyword evidence="3 4" id="KW-0597">Phosphoprotein</keyword>
<dbReference type="PROSITE" id="PS50112">
    <property type="entry name" value="PAS"/>
    <property type="match status" value="1"/>
</dbReference>
<reference evidence="9 10" key="1">
    <citation type="journal article" date="2020" name="Int. J. Syst. Evol. Microbiol.">
        <title>Novel acetic acid bacteria from cider fermentations: Acetobacter conturbans sp. nov. and Acetobacter fallax sp. nov.</title>
        <authorList>
            <person name="Sombolestani A.S."/>
            <person name="Cleenwerck I."/>
            <person name="Cnockaert M."/>
            <person name="Borremans W."/>
            <person name="Wieme A.D."/>
            <person name="De Vuyst L."/>
            <person name="Vandamme P."/>
        </authorList>
    </citation>
    <scope>NUCLEOTIDE SEQUENCE [LARGE SCALE GENOMIC DNA]</scope>
    <source>
        <strain evidence="9 10">LMG 30640</strain>
    </source>
</reference>
<feature type="domain" description="PAS" evidence="8">
    <location>
        <begin position="214"/>
        <end position="251"/>
    </location>
</feature>
<dbReference type="Pfam" id="PF02518">
    <property type="entry name" value="HATPase_c"/>
    <property type="match status" value="1"/>
</dbReference>
<accession>A0ABX0JMG9</accession>
<dbReference type="PANTHER" id="PTHR43065">
    <property type="entry name" value="SENSOR HISTIDINE KINASE"/>
    <property type="match status" value="1"/>
</dbReference>
<dbReference type="PROSITE" id="PS50110">
    <property type="entry name" value="RESPONSE_REGULATORY"/>
    <property type="match status" value="1"/>
</dbReference>
<dbReference type="InterPro" id="IPR005467">
    <property type="entry name" value="His_kinase_dom"/>
</dbReference>
<organism evidence="9 10">
    <name type="scientific">Acetobacter musti</name>
    <dbReference type="NCBI Taxonomy" id="864732"/>
    <lineage>
        <taxon>Bacteria</taxon>
        <taxon>Pseudomonadati</taxon>
        <taxon>Pseudomonadota</taxon>
        <taxon>Alphaproteobacteria</taxon>
        <taxon>Acetobacterales</taxon>
        <taxon>Acetobacteraceae</taxon>
        <taxon>Acetobacter</taxon>
    </lineage>
</organism>
<dbReference type="Gene3D" id="3.30.565.10">
    <property type="entry name" value="Histidine kinase-like ATPase, C-terminal domain"/>
    <property type="match status" value="1"/>
</dbReference>
<dbReference type="SUPFAM" id="SSF52172">
    <property type="entry name" value="CheY-like"/>
    <property type="match status" value="1"/>
</dbReference>
<dbReference type="InterPro" id="IPR036890">
    <property type="entry name" value="HATPase_C_sf"/>
</dbReference>
<proteinExistence type="predicted"/>
<sequence>MARHPAKRAHVLALLGAALLIVTFGTLAMQLGNEMARHGQIDRQSVGSDQFIHSVDRAVNEARRCHFAWLATRNPDNRACFISSIDRIADARAGFPAVERLQERLNRTNTPSLDQARTAFDQIASWKTAPEDALRRADTDIVLGNLDLALTRLSSADTEERAGRLADMLRNTSWQKRLDVLGIIIGVLVMITAGWILDRTSLAAARAEARNRNLALQLRAVLDSLTIGVAVFSTDGELRHWNDRLSAILGLKEGFLRAGLSYDDLSAALIVDGRPLLEPLSHVERALSNGKGAPPVVAECKGINDADLELCRTLFFAPDGSVDVDDRRGFVLTANDITLRLRSERALGEAQKLRAVGQLTAGIAHDFKNLLTVILGNLELATEADQSQDPSRRQRCIDAATHAARRSETLTGQLLSFMRRDRPAPDMVRPADIFLLTAGLLARVIGPRITVECADASTIWPVQVNPAQLESALLNLAINARDAMPKGGTVRIQATNVTFPAGVDLLTLPVENDRGLRVTSDSSPLAAGAWVRIDVTDSGCGMGPEILQQLFEPFFTTKEEGAGTGLGMAMVVSFAHHSGGRVVVSSAPQHGSQVTLWLPRASISAPSSPALVKAEAPAAKTALKALVVEDDPAIRDIVATILGLADYRVSEAADGEAAFDLVTEAGNHYDLLVTDVQLPGPLDGFRLAHLLAERLPDLGIVCMSGDFTADMPRPAAAPQNARLLPKPFRREGFLKAVAAVMGEKVAS</sequence>
<dbReference type="CDD" id="cd00082">
    <property type="entry name" value="HisKA"/>
    <property type="match status" value="1"/>
</dbReference>
<dbReference type="SMART" id="SM00388">
    <property type="entry name" value="HisKA"/>
    <property type="match status" value="1"/>
</dbReference>
<dbReference type="InterPro" id="IPR035965">
    <property type="entry name" value="PAS-like_dom_sf"/>
</dbReference>
<dbReference type="Gene3D" id="1.10.287.130">
    <property type="match status" value="1"/>
</dbReference>
<protein>
    <recommendedName>
        <fullName evidence="2">histidine kinase</fullName>
        <ecNumber evidence="2">2.7.13.3</ecNumber>
    </recommendedName>
</protein>
<dbReference type="InterPro" id="IPR003661">
    <property type="entry name" value="HisK_dim/P_dom"/>
</dbReference>
<evidence type="ECO:0000313" key="10">
    <source>
        <dbReference type="Proteomes" id="UP000635278"/>
    </source>
</evidence>
<evidence type="ECO:0000256" key="4">
    <source>
        <dbReference type="PROSITE-ProRule" id="PRU00169"/>
    </source>
</evidence>
<feature type="transmembrane region" description="Helical" evidence="5">
    <location>
        <begin position="178"/>
        <end position="197"/>
    </location>
</feature>
<comment type="caution">
    <text evidence="9">The sequence shown here is derived from an EMBL/GenBank/DDBJ whole genome shotgun (WGS) entry which is preliminary data.</text>
</comment>
<name>A0ABX0JMG9_9PROT</name>
<evidence type="ECO:0000256" key="2">
    <source>
        <dbReference type="ARBA" id="ARBA00012438"/>
    </source>
</evidence>
<dbReference type="InterPro" id="IPR011006">
    <property type="entry name" value="CheY-like_superfamily"/>
</dbReference>
<dbReference type="SUPFAM" id="SSF55785">
    <property type="entry name" value="PYP-like sensor domain (PAS domain)"/>
    <property type="match status" value="1"/>
</dbReference>
<dbReference type="Gene3D" id="3.30.450.20">
    <property type="entry name" value="PAS domain"/>
    <property type="match status" value="1"/>
</dbReference>
<feature type="domain" description="Response regulatory" evidence="7">
    <location>
        <begin position="624"/>
        <end position="741"/>
    </location>
</feature>
<evidence type="ECO:0000259" key="6">
    <source>
        <dbReference type="PROSITE" id="PS50109"/>
    </source>
</evidence>
<dbReference type="PROSITE" id="PS50109">
    <property type="entry name" value="HIS_KIN"/>
    <property type="match status" value="1"/>
</dbReference>
<dbReference type="SMART" id="SM00448">
    <property type="entry name" value="REC"/>
    <property type="match status" value="1"/>
</dbReference>
<dbReference type="Proteomes" id="UP000635278">
    <property type="component" value="Unassembled WGS sequence"/>
</dbReference>
<keyword evidence="5" id="KW-0812">Transmembrane</keyword>
<evidence type="ECO:0000256" key="5">
    <source>
        <dbReference type="SAM" id="Phobius"/>
    </source>
</evidence>
<dbReference type="InterPro" id="IPR000014">
    <property type="entry name" value="PAS"/>
</dbReference>
<dbReference type="PANTHER" id="PTHR43065:SF42">
    <property type="entry name" value="TWO-COMPONENT SENSOR PPRA"/>
    <property type="match status" value="1"/>
</dbReference>
<keyword evidence="5" id="KW-1133">Transmembrane helix</keyword>
<comment type="catalytic activity">
    <reaction evidence="1">
        <text>ATP + protein L-histidine = ADP + protein N-phospho-L-histidine.</text>
        <dbReference type="EC" id="2.7.13.3"/>
    </reaction>
</comment>
<dbReference type="SUPFAM" id="SSF47384">
    <property type="entry name" value="Homodimeric domain of signal transducing histidine kinase"/>
    <property type="match status" value="1"/>
</dbReference>
<dbReference type="SMART" id="SM00387">
    <property type="entry name" value="HATPase_c"/>
    <property type="match status" value="1"/>
</dbReference>
<feature type="transmembrane region" description="Helical" evidence="5">
    <location>
        <begin position="12"/>
        <end position="31"/>
    </location>
</feature>
<dbReference type="Pfam" id="PF00512">
    <property type="entry name" value="HisKA"/>
    <property type="match status" value="1"/>
</dbReference>
<feature type="domain" description="Histidine kinase" evidence="6">
    <location>
        <begin position="362"/>
        <end position="602"/>
    </location>
</feature>
<feature type="modified residue" description="4-aspartylphosphate" evidence="4">
    <location>
        <position position="675"/>
    </location>
</feature>
<evidence type="ECO:0000259" key="8">
    <source>
        <dbReference type="PROSITE" id="PS50112"/>
    </source>
</evidence>
<keyword evidence="5" id="KW-0472">Membrane</keyword>
<dbReference type="InterPro" id="IPR003594">
    <property type="entry name" value="HATPase_dom"/>
</dbReference>
<dbReference type="InterPro" id="IPR036097">
    <property type="entry name" value="HisK_dim/P_sf"/>
</dbReference>
<dbReference type="InterPro" id="IPR001789">
    <property type="entry name" value="Sig_transdc_resp-reg_receiver"/>
</dbReference>